<dbReference type="STRING" id="1434072.SAMN05216210_1950"/>
<accession>A0A1H2G0P6</accession>
<gene>
    <name evidence="2" type="ORF">SAMN05216210_1950</name>
</gene>
<reference evidence="3" key="1">
    <citation type="submission" date="2016-10" db="EMBL/GenBank/DDBJ databases">
        <authorList>
            <person name="Varghese N."/>
            <person name="Submissions S."/>
        </authorList>
    </citation>
    <scope>NUCLEOTIDE SEQUENCE [LARGE SCALE GENOMIC DNA]</scope>
    <source>
        <strain evidence="3">CECT 8338</strain>
    </source>
</reference>
<keyword evidence="1" id="KW-0812">Transmembrane</keyword>
<sequence length="395" mass="43030">MRLSETHCATVACFDLSVTMSIKEYIMKPVLGALSLVIAGSLTGCGYLMGDDGFFRDRGADYQISQVEPRITIPDSLDSKPLGDMLPVPGNVVDGAAESFEVPRPEPMQVTAGGSNYSLQQDGGRIWLQSQDSQAASWPLARQFLSDYRVGPARTDADLAVAETEWLNFASRADNTLVRRLVPAVGEGRSTRGRDHRFLLRIEPGVQPGSSEIHALHMTRSAGGDYSDWPERSENANLERTLLAELESYLNQLQEGGANSLAALEREPADIPVSLDEDGAGNPVLSLQTEFNRGWSLVGSALSRAELPVADINRSAGVYYIDADAVARAEQSEAGFFSRLFRRSPPPPSDDNDRLQVRLTQVGQQVLVSVDRSIDTAADPGQARELLTRIRDNLN</sequence>
<organism evidence="2 3">
    <name type="scientific">Halopseudomonas salegens</name>
    <dbReference type="NCBI Taxonomy" id="1434072"/>
    <lineage>
        <taxon>Bacteria</taxon>
        <taxon>Pseudomonadati</taxon>
        <taxon>Pseudomonadota</taxon>
        <taxon>Gammaproteobacteria</taxon>
        <taxon>Pseudomonadales</taxon>
        <taxon>Pseudomonadaceae</taxon>
        <taxon>Halopseudomonas</taxon>
    </lineage>
</organism>
<keyword evidence="1" id="KW-1133">Transmembrane helix</keyword>
<proteinExistence type="predicted"/>
<evidence type="ECO:0000313" key="3">
    <source>
        <dbReference type="Proteomes" id="UP000243924"/>
    </source>
</evidence>
<evidence type="ECO:0000313" key="2">
    <source>
        <dbReference type="EMBL" id="SDU13173.1"/>
    </source>
</evidence>
<evidence type="ECO:0000256" key="1">
    <source>
        <dbReference type="SAM" id="Phobius"/>
    </source>
</evidence>
<keyword evidence="1" id="KW-0472">Membrane</keyword>
<dbReference type="Pfam" id="PF06804">
    <property type="entry name" value="Lipoprotein_18"/>
    <property type="match status" value="1"/>
</dbReference>
<dbReference type="InterPro" id="IPR042268">
    <property type="entry name" value="BamC_C"/>
</dbReference>
<dbReference type="InterPro" id="IPR010653">
    <property type="entry name" value="NlpB/DapX"/>
</dbReference>
<dbReference type="Proteomes" id="UP000243924">
    <property type="component" value="Chromosome I"/>
</dbReference>
<keyword evidence="3" id="KW-1185">Reference proteome</keyword>
<dbReference type="AlphaFoldDB" id="A0A1H2G0P6"/>
<feature type="transmembrane region" description="Helical" evidence="1">
    <location>
        <begin position="30"/>
        <end position="49"/>
    </location>
</feature>
<dbReference type="EMBL" id="LT629787">
    <property type="protein sequence ID" value="SDU13173.1"/>
    <property type="molecule type" value="Genomic_DNA"/>
</dbReference>
<protein>
    <submittedName>
        <fullName evidence="2">Beta-barrel assembly machine subunit BamC</fullName>
    </submittedName>
</protein>
<name>A0A1H2G0P6_9GAMM</name>
<dbReference type="Gene3D" id="3.30.310.170">
    <property type="entry name" value="Outer membrane protein assembly factor BamC"/>
    <property type="match status" value="1"/>
</dbReference>